<dbReference type="Gene3D" id="1.20.1300.20">
    <property type="entry name" value="Peptidase C65 Otubain, subdomain 2"/>
    <property type="match status" value="3"/>
</dbReference>
<dbReference type="EnsemblPlants" id="OPUNC02G16390.3">
    <property type="protein sequence ID" value="OPUNC02G16390.3"/>
    <property type="gene ID" value="OPUNC02G16390"/>
</dbReference>
<dbReference type="GO" id="GO:0005634">
    <property type="term" value="C:nucleus"/>
    <property type="evidence" value="ECO:0007669"/>
    <property type="project" value="TreeGrafter"/>
</dbReference>
<evidence type="ECO:0008006" key="4">
    <source>
        <dbReference type="Google" id="ProtNLM"/>
    </source>
</evidence>
<dbReference type="GO" id="GO:0004843">
    <property type="term" value="F:cysteine-type deubiquitinase activity"/>
    <property type="evidence" value="ECO:0007669"/>
    <property type="project" value="TreeGrafter"/>
</dbReference>
<sequence>MASSSGPPRHHDEPVHGRERERESTSSTAAATSADDSIAAAAEGSPEETGGGGGGGGRSGSAAAAVDQGGKEKVVEGSQEATKKNKVDSPLKKFIRRSILAVSEGFKKKIDKESNRMGQAHQTRHLMWITRKFPWEKLCIIILGTFIMLSKRERESAIIARLVPLHGHYSALRPVHRDGESFYRSFIFSYLEQIVDRVDTHEEDRLLAAVRELARRAEHFQWASEFSRRRKAFEMLIEKIKGWKCMSQYPTLKVRSLERLAASIWMCSPDHRAMYAPGVIGPGEGRSLEDWCSTQVIPPRVHADEVAVRALAAALQVFVRVETPEYGGRQDSYYIARDRPRVTLLCIDSQYDIVYPLSPESIHRRAKRGGLGGASWLHCCIGRGDPLRPVRQQQLGGGRRQRPDPAAGTSSRGGADQREEDPAGQEGARASWFRCCRCRDPRKDQEEEAGHGPGQRKLPESTSAATDDTIAAAAEGSPEQTGGGDGSGSAAPAGDQKGKGKVVEEAAKKNKVDSQLKKFIRRSFLVFSEGFKKKLSDRQGKQLDGASTSNSPPHVDHKEQIVDRVDTCEEDRLLAAVRELARRAEHFQWASEFSRRRHAFEMLIEKIKGWKHMLQYPTLRVRFLKRLAAAIWMCSPDHRGMYAPGVIGPGDGRSLENWCSTQVIPPRVYADEVAVRALAAALQVFIRVEMLEHGGRQDSYYIARDRPHVTLLCMDSQYDIAYPLSAESIHRRVKQGGVGGASRFNCCIGGDSNLQRLSQQQEQRGGGGQQHPDRAGSSSQGAGASWFHSCAGGSKKKQSSADEADIHGHGRGQLRREHQGSRAAASSTDASSSAAAAHGGANVPPPPPSSADRLTQQPGGTDGSSAAADQKGKKPISASDDRKQARRKKEERKSDYPKEKLLGDSIRAYQGPGNEELSDRKREQSNCPGQNSGASMSIPVPHVYYKKLPMGDALYYYFTNFEDALQQPKVGVRLKFLDRDYSEFRPVVPDGECFYRSFIFSYLEQVVDRIDTRWEDRLLAAVRELDRQAEHFQWASELSRRREVFERLIAKIKGWKRMRDYPPSRVSYNNGEFLLELFNSYESKNHTTWMCTHKGKYGRHVREGRSLEDWCSTQVIPPGVETYLIVIRALAEALRVAVRVENVNNGTTENTHYNIVHGTPQVTLLRIESSCDIIYPLPPSATGHPNQPKPLHGRGSQQHPDPAAETSSQGAARAGFWWFDCCFVVPKESLSQGPKESYPFPPSATGRPNQPRPLHGRGSQQHPDPAAETSSQGAAKAGFWWFDCCFVVLKENLSQGSTASARSGHELQSRPSRTQPKQIPH</sequence>
<feature type="compositionally biased region" description="Polar residues" evidence="1">
    <location>
        <begin position="1258"/>
        <end position="1271"/>
    </location>
</feature>
<keyword evidence="3" id="KW-1185">Reference proteome</keyword>
<feature type="compositionally biased region" description="Polar residues" evidence="1">
    <location>
        <begin position="925"/>
        <end position="934"/>
    </location>
</feature>
<feature type="compositionally biased region" description="Low complexity" evidence="1">
    <location>
        <begin position="775"/>
        <end position="785"/>
    </location>
</feature>
<dbReference type="STRING" id="4537.A0A0E0K0D5"/>
<dbReference type="PANTHER" id="PTHR12931">
    <property type="entry name" value="UBIQUITIN THIOLESTERASE PROTEIN OTUB"/>
    <property type="match status" value="1"/>
</dbReference>
<feature type="compositionally biased region" description="Basic and acidic residues" evidence="1">
    <location>
        <begin position="69"/>
        <end position="86"/>
    </location>
</feature>
<feature type="region of interest" description="Disordered" evidence="1">
    <location>
        <begin position="758"/>
        <end position="934"/>
    </location>
</feature>
<feature type="compositionally biased region" description="Basic and acidic residues" evidence="1">
    <location>
        <begin position="804"/>
        <end position="820"/>
    </location>
</feature>
<dbReference type="GO" id="GO:0071108">
    <property type="term" value="P:protein K48-linked deubiquitination"/>
    <property type="evidence" value="ECO:0007669"/>
    <property type="project" value="TreeGrafter"/>
</dbReference>
<dbReference type="Proteomes" id="UP000026962">
    <property type="component" value="Chromosome 2"/>
</dbReference>
<dbReference type="Pfam" id="PF10275">
    <property type="entry name" value="Peptidase_C65"/>
    <property type="match status" value="2"/>
</dbReference>
<feature type="region of interest" description="Disordered" evidence="1">
    <location>
        <begin position="1"/>
        <end position="86"/>
    </location>
</feature>
<dbReference type="eggNOG" id="KOG3991">
    <property type="taxonomic scope" value="Eukaryota"/>
</dbReference>
<name>A0A0E0K0D5_ORYPU</name>
<protein>
    <recommendedName>
        <fullName evidence="4">OTU domain-containing protein</fullName>
    </recommendedName>
</protein>
<feature type="region of interest" description="Disordered" evidence="1">
    <location>
        <begin position="388"/>
        <end position="427"/>
    </location>
</feature>
<feature type="region of interest" description="Disordered" evidence="1">
    <location>
        <begin position="444"/>
        <end position="508"/>
    </location>
</feature>
<evidence type="ECO:0000313" key="3">
    <source>
        <dbReference type="Proteomes" id="UP000026962"/>
    </source>
</evidence>
<evidence type="ECO:0000256" key="1">
    <source>
        <dbReference type="SAM" id="MobiDB-lite"/>
    </source>
</evidence>
<dbReference type="InterPro" id="IPR019400">
    <property type="entry name" value="Peptidase_C65_otubain"/>
</dbReference>
<feature type="compositionally biased region" description="Basic and acidic residues" evidence="1">
    <location>
        <begin position="496"/>
        <end position="508"/>
    </location>
</feature>
<dbReference type="InterPro" id="IPR038765">
    <property type="entry name" value="Papain-like_cys_pep_sf"/>
</dbReference>
<dbReference type="Gramene" id="OPUNC02G16390.3">
    <property type="protein sequence ID" value="OPUNC02G16390.3"/>
    <property type="gene ID" value="OPUNC02G16390"/>
</dbReference>
<feature type="compositionally biased region" description="Gly residues" evidence="1">
    <location>
        <begin position="49"/>
        <end position="59"/>
    </location>
</feature>
<feature type="compositionally biased region" description="Low complexity" evidence="1">
    <location>
        <begin position="25"/>
        <end position="48"/>
    </location>
</feature>
<evidence type="ECO:0000313" key="2">
    <source>
        <dbReference type="EnsemblPlants" id="OPUNC02G16390.3"/>
    </source>
</evidence>
<dbReference type="GO" id="GO:0043130">
    <property type="term" value="F:ubiquitin binding"/>
    <property type="evidence" value="ECO:0007669"/>
    <property type="project" value="TreeGrafter"/>
</dbReference>
<feature type="compositionally biased region" description="Low complexity" evidence="1">
    <location>
        <begin position="821"/>
        <end position="842"/>
    </location>
</feature>
<feature type="compositionally biased region" description="Basic and acidic residues" evidence="1">
    <location>
        <begin position="891"/>
        <end position="902"/>
    </location>
</feature>
<feature type="region of interest" description="Disordered" evidence="1">
    <location>
        <begin position="537"/>
        <end position="558"/>
    </location>
</feature>
<accession>A0A0E0K0D5</accession>
<feature type="compositionally biased region" description="Polar residues" evidence="1">
    <location>
        <begin position="1309"/>
        <end position="1321"/>
    </location>
</feature>
<dbReference type="SUPFAM" id="SSF54001">
    <property type="entry name" value="Cysteine proteinases"/>
    <property type="match status" value="3"/>
</dbReference>
<dbReference type="InterPro" id="IPR042467">
    <property type="entry name" value="Peptidase_C65_otubain_sub2"/>
</dbReference>
<feature type="region of interest" description="Disordered" evidence="1">
    <location>
        <begin position="1176"/>
        <end position="1207"/>
    </location>
</feature>
<feature type="region of interest" description="Disordered" evidence="1">
    <location>
        <begin position="1233"/>
        <end position="1271"/>
    </location>
</feature>
<feature type="region of interest" description="Disordered" evidence="1">
    <location>
        <begin position="1297"/>
        <end position="1321"/>
    </location>
</feature>
<feature type="compositionally biased region" description="Basic and acidic residues" evidence="1">
    <location>
        <begin position="9"/>
        <end position="24"/>
    </location>
</feature>
<dbReference type="PANTHER" id="PTHR12931:SF37">
    <property type="entry name" value="OS02G0517600 PROTEIN"/>
    <property type="match status" value="1"/>
</dbReference>
<reference evidence="2" key="2">
    <citation type="submission" date="2018-05" db="EMBL/GenBank/DDBJ databases">
        <title>OpunRS2 (Oryza punctata Reference Sequence Version 2).</title>
        <authorList>
            <person name="Zhang J."/>
            <person name="Kudrna D."/>
            <person name="Lee S."/>
            <person name="Talag J."/>
            <person name="Welchert J."/>
            <person name="Wing R.A."/>
        </authorList>
    </citation>
    <scope>NUCLEOTIDE SEQUENCE [LARGE SCALE GENOMIC DNA]</scope>
</reference>
<reference evidence="2" key="1">
    <citation type="submission" date="2015-04" db="UniProtKB">
        <authorList>
            <consortium name="EnsemblPlants"/>
        </authorList>
    </citation>
    <scope>IDENTIFICATION</scope>
</reference>
<feature type="compositionally biased region" description="Polar residues" evidence="1">
    <location>
        <begin position="1195"/>
        <end position="1207"/>
    </location>
</feature>
<organism evidence="2">
    <name type="scientific">Oryza punctata</name>
    <name type="common">Red rice</name>
    <dbReference type="NCBI Taxonomy" id="4537"/>
    <lineage>
        <taxon>Eukaryota</taxon>
        <taxon>Viridiplantae</taxon>
        <taxon>Streptophyta</taxon>
        <taxon>Embryophyta</taxon>
        <taxon>Tracheophyta</taxon>
        <taxon>Spermatophyta</taxon>
        <taxon>Magnoliopsida</taxon>
        <taxon>Liliopsida</taxon>
        <taxon>Poales</taxon>
        <taxon>Poaceae</taxon>
        <taxon>BOP clade</taxon>
        <taxon>Oryzoideae</taxon>
        <taxon>Oryzeae</taxon>
        <taxon>Oryzinae</taxon>
        <taxon>Oryza</taxon>
    </lineage>
</organism>
<feature type="compositionally biased region" description="Low complexity" evidence="1">
    <location>
        <begin position="461"/>
        <end position="480"/>
    </location>
</feature>
<dbReference type="CDD" id="cd22749">
    <property type="entry name" value="Otubain_C65"/>
    <property type="match status" value="2"/>
</dbReference>
<proteinExistence type="predicted"/>